<dbReference type="GO" id="GO:0016757">
    <property type="term" value="F:glycosyltransferase activity"/>
    <property type="evidence" value="ECO:0007669"/>
    <property type="project" value="TreeGrafter"/>
</dbReference>
<dbReference type="SUPFAM" id="SSF53756">
    <property type="entry name" value="UDP-Glycosyltransferase/glycogen phosphorylase"/>
    <property type="match status" value="1"/>
</dbReference>
<accession>A0A6J6TA41</accession>
<dbReference type="AlphaFoldDB" id="A0A6J6TA41"/>
<sequence length="398" mass="44097">MEQRSQSHFGSAVYATNVMHSQHVISALESRFNTVDLLRPIAVPTWISTSPVLPGTLRDLAQKRTQPAVGRGTKTHFLGMQQFAHPIANRLPSASRWVPDPRSTTELSATKVAKYAAKTDYFQFVEGLGHKTLIARRRSSQIAVMERRNLHHRVFENPRPVFAGFPVEPYLDPIRDMLDIEYAEADIVVTYSEVARVSIAEAIRQPHKVVTIPLPVCVPARASVTHVDPHRLLFVGRVNVDKGADVLLAALRLLPRQYTLTVAGPATTVVRELLVREPRVNYVGLASRDRLNALYSTHSIFVMPSVESFGLAIIEAASYGMHLVVASTSGVADRIDPRLRSTIARMDPHHLADVIVSQQEACSENKHISGRTALDGLMTWASVDNIEKQYDALLCNGI</sequence>
<dbReference type="InterPro" id="IPR050194">
    <property type="entry name" value="Glycosyltransferase_grp1"/>
</dbReference>
<dbReference type="PANTHER" id="PTHR45947:SF3">
    <property type="entry name" value="SULFOQUINOVOSYL TRANSFERASE SQD2"/>
    <property type="match status" value="1"/>
</dbReference>
<evidence type="ECO:0000313" key="1">
    <source>
        <dbReference type="EMBL" id="CAB4743970.1"/>
    </source>
</evidence>
<reference evidence="1" key="1">
    <citation type="submission" date="2020-05" db="EMBL/GenBank/DDBJ databases">
        <authorList>
            <person name="Chiriac C."/>
            <person name="Salcher M."/>
            <person name="Ghai R."/>
            <person name="Kavagutti S V."/>
        </authorList>
    </citation>
    <scope>NUCLEOTIDE SEQUENCE</scope>
</reference>
<dbReference type="Gene3D" id="3.40.50.2000">
    <property type="entry name" value="Glycogen Phosphorylase B"/>
    <property type="match status" value="2"/>
</dbReference>
<protein>
    <submittedName>
        <fullName evidence="1">Unannotated protein</fullName>
    </submittedName>
</protein>
<dbReference type="Pfam" id="PF13692">
    <property type="entry name" value="Glyco_trans_1_4"/>
    <property type="match status" value="1"/>
</dbReference>
<name>A0A6J6TA41_9ZZZZ</name>
<proteinExistence type="predicted"/>
<organism evidence="1">
    <name type="scientific">freshwater metagenome</name>
    <dbReference type="NCBI Taxonomy" id="449393"/>
    <lineage>
        <taxon>unclassified sequences</taxon>
        <taxon>metagenomes</taxon>
        <taxon>ecological metagenomes</taxon>
    </lineage>
</organism>
<dbReference type="PANTHER" id="PTHR45947">
    <property type="entry name" value="SULFOQUINOVOSYL TRANSFERASE SQD2"/>
    <property type="match status" value="1"/>
</dbReference>
<gene>
    <name evidence="1" type="ORF">UFOPK2761_01530</name>
</gene>
<dbReference type="EMBL" id="CAEZYQ010000010">
    <property type="protein sequence ID" value="CAB4743970.1"/>
    <property type="molecule type" value="Genomic_DNA"/>
</dbReference>